<evidence type="ECO:0000313" key="2">
    <source>
        <dbReference type="Proteomes" id="UP001499910"/>
    </source>
</evidence>
<proteinExistence type="predicted"/>
<gene>
    <name evidence="1" type="ORF">GCM10023209_23840</name>
</gene>
<name>A0ABP9LFV3_9RHOB</name>
<comment type="caution">
    <text evidence="1">The sequence shown here is derived from an EMBL/GenBank/DDBJ whole genome shotgun (WGS) entry which is preliminary data.</text>
</comment>
<sequence>MGKALFDSLVTPDLPLTQKDRFGKHLGDLSARVRYPTAAFVSGWSHSASAFSLTGLGTRQADVSNP</sequence>
<reference evidence="2" key="1">
    <citation type="journal article" date="2019" name="Int. J. Syst. Evol. Microbiol.">
        <title>The Global Catalogue of Microorganisms (GCM) 10K type strain sequencing project: providing services to taxonomists for standard genome sequencing and annotation.</title>
        <authorList>
            <consortium name="The Broad Institute Genomics Platform"/>
            <consortium name="The Broad Institute Genome Sequencing Center for Infectious Disease"/>
            <person name="Wu L."/>
            <person name="Ma J."/>
        </authorList>
    </citation>
    <scope>NUCLEOTIDE SEQUENCE [LARGE SCALE GENOMIC DNA]</scope>
    <source>
        <strain evidence="2">JCM 18015</strain>
    </source>
</reference>
<keyword evidence="2" id="KW-1185">Reference proteome</keyword>
<accession>A0ABP9LFV3</accession>
<protein>
    <submittedName>
        <fullName evidence="1">Uncharacterized protein</fullName>
    </submittedName>
</protein>
<dbReference type="EMBL" id="BAABHW010000003">
    <property type="protein sequence ID" value="GAA5075654.1"/>
    <property type="molecule type" value="Genomic_DNA"/>
</dbReference>
<evidence type="ECO:0000313" key="1">
    <source>
        <dbReference type="EMBL" id="GAA5075654.1"/>
    </source>
</evidence>
<organism evidence="1 2">
    <name type="scientific">[Roseibacterium] beibuensis</name>
    <dbReference type="NCBI Taxonomy" id="1193142"/>
    <lineage>
        <taxon>Bacteria</taxon>
        <taxon>Pseudomonadati</taxon>
        <taxon>Pseudomonadota</taxon>
        <taxon>Alphaproteobacteria</taxon>
        <taxon>Rhodobacterales</taxon>
        <taxon>Roseobacteraceae</taxon>
        <taxon>Roseicyclus</taxon>
    </lineage>
</organism>
<dbReference type="Proteomes" id="UP001499910">
    <property type="component" value="Unassembled WGS sequence"/>
</dbReference>